<dbReference type="InterPro" id="IPR035969">
    <property type="entry name" value="Rab-GAP_TBC_sf"/>
</dbReference>
<feature type="domain" description="Rab-GAP TBC" evidence="2">
    <location>
        <begin position="1"/>
        <end position="69"/>
    </location>
</feature>
<dbReference type="Pfam" id="PF00566">
    <property type="entry name" value="RabGAP-TBC"/>
    <property type="match status" value="1"/>
</dbReference>
<dbReference type="EMBL" id="JBFDAA010000001">
    <property type="protein sequence ID" value="KAL1140364.1"/>
    <property type="molecule type" value="Genomic_DNA"/>
</dbReference>
<dbReference type="Gene3D" id="1.10.472.80">
    <property type="entry name" value="Ypt/Rab-GAP domain of gyp1p, domain 3"/>
    <property type="match status" value="1"/>
</dbReference>
<comment type="caution">
    <text evidence="3">The sequence shown here is derived from an EMBL/GenBank/DDBJ whole genome shotgun (WGS) entry which is preliminary data.</text>
</comment>
<keyword evidence="4" id="KW-1185">Reference proteome</keyword>
<dbReference type="InterPro" id="IPR000195">
    <property type="entry name" value="Rab-GAP-TBC_dom"/>
</dbReference>
<protein>
    <recommendedName>
        <fullName evidence="2">Rab-GAP TBC domain-containing protein</fullName>
    </recommendedName>
</protein>
<dbReference type="GO" id="GO:0005096">
    <property type="term" value="F:GTPase activator activity"/>
    <property type="evidence" value="ECO:0007669"/>
    <property type="project" value="UniProtKB-KW"/>
</dbReference>
<evidence type="ECO:0000256" key="1">
    <source>
        <dbReference type="ARBA" id="ARBA00022468"/>
    </source>
</evidence>
<keyword evidence="1" id="KW-0343">GTPase activation</keyword>
<accession>A0ABD0YWP0</accession>
<dbReference type="Proteomes" id="UP001558652">
    <property type="component" value="Unassembled WGS sequence"/>
</dbReference>
<proteinExistence type="predicted"/>
<name>A0ABD0YWP0_9HEMI</name>
<gene>
    <name evidence="3" type="ORF">AAG570_000296</name>
</gene>
<dbReference type="PROSITE" id="PS50086">
    <property type="entry name" value="TBC_RABGAP"/>
    <property type="match status" value="1"/>
</dbReference>
<dbReference type="PANTHER" id="PTHR22957:SF337">
    <property type="entry name" value="TBC1 DOMAIN FAMILY MEMBER 5"/>
    <property type="match status" value="1"/>
</dbReference>
<organism evidence="3 4">
    <name type="scientific">Ranatra chinensis</name>
    <dbReference type="NCBI Taxonomy" id="642074"/>
    <lineage>
        <taxon>Eukaryota</taxon>
        <taxon>Metazoa</taxon>
        <taxon>Ecdysozoa</taxon>
        <taxon>Arthropoda</taxon>
        <taxon>Hexapoda</taxon>
        <taxon>Insecta</taxon>
        <taxon>Pterygota</taxon>
        <taxon>Neoptera</taxon>
        <taxon>Paraneoptera</taxon>
        <taxon>Hemiptera</taxon>
        <taxon>Heteroptera</taxon>
        <taxon>Panheteroptera</taxon>
        <taxon>Nepomorpha</taxon>
        <taxon>Nepidae</taxon>
        <taxon>Ranatrinae</taxon>
        <taxon>Ranatra</taxon>
    </lineage>
</organism>
<dbReference type="AlphaFoldDB" id="A0ABD0YWP0"/>
<sequence length="135" mass="15615">SCTENLVISQLNWIKEVLLAPNDPQLYHHLEQLDIPLPLFGIRWLRLLFGREFPLQDLLVLWDAIFADSSNFELVNYIVVAMLVAIRSHLLSSDYTSCLNLLMRYPASVDISYIIEYALYLKNPNVSLNFIFVKA</sequence>
<feature type="non-terminal residue" evidence="3">
    <location>
        <position position="1"/>
    </location>
</feature>
<reference evidence="3 4" key="1">
    <citation type="submission" date="2024-07" db="EMBL/GenBank/DDBJ databases">
        <title>Chromosome-level genome assembly of the water stick insect Ranatra chinensis (Heteroptera: Nepidae).</title>
        <authorList>
            <person name="Liu X."/>
        </authorList>
    </citation>
    <scope>NUCLEOTIDE SEQUENCE [LARGE SCALE GENOMIC DNA]</scope>
    <source>
        <strain evidence="3">Cailab_2021Rc</strain>
        <tissue evidence="3">Muscle</tissue>
    </source>
</reference>
<dbReference type="FunFam" id="1.10.472.80:FF:000038">
    <property type="entry name" value="TBC1 domain family member 5"/>
    <property type="match status" value="1"/>
</dbReference>
<dbReference type="PANTHER" id="PTHR22957">
    <property type="entry name" value="TBC1 DOMAIN FAMILY MEMBER GTPASE-ACTIVATING PROTEIN"/>
    <property type="match status" value="1"/>
</dbReference>
<evidence type="ECO:0000313" key="3">
    <source>
        <dbReference type="EMBL" id="KAL1140364.1"/>
    </source>
</evidence>
<evidence type="ECO:0000259" key="2">
    <source>
        <dbReference type="PROSITE" id="PS50086"/>
    </source>
</evidence>
<evidence type="ECO:0000313" key="4">
    <source>
        <dbReference type="Proteomes" id="UP001558652"/>
    </source>
</evidence>
<dbReference type="SUPFAM" id="SSF47923">
    <property type="entry name" value="Ypt/Rab-GAP domain of gyp1p"/>
    <property type="match status" value="1"/>
</dbReference>